<dbReference type="EMBL" id="MGAQ01000010">
    <property type="protein sequence ID" value="OGK50812.1"/>
    <property type="molecule type" value="Genomic_DNA"/>
</dbReference>
<gene>
    <name evidence="1" type="ORF">A3B50_00850</name>
</gene>
<evidence type="ECO:0000313" key="2">
    <source>
        <dbReference type="Proteomes" id="UP000178558"/>
    </source>
</evidence>
<accession>A0A1F7J5C3</accession>
<proteinExistence type="predicted"/>
<name>A0A1F7J5C3_9BACT</name>
<sequence>MIQRKLESFMARRRCTLLGVGPMSKNCVDVTIELANNYKIPLMLIASRRQIDSARFDGGYVNNWTTEKYAKYVIDRDKRGMTILARDHGGPWQNTNEKDQNMSLRQAMASAKKSFEDDIKSGFEIIHIDPSIDIHGSLTVDDILERACELLDYCCEIAKREKKEIIFEIGTEEQSGGTNTMEEFEYSLNEVFKFCKKNKIQNPSFIVVQTGTKVMEMRNIGSFNSPFRIVNELPAEIQIPKVIELCNKYNIFMKEHNTDYLSDEALKWHPKFGIHSANVAPEYGLAETQGLVELLEANNMKKLVEKFLKISFDSKKWEKWMLPNTKATDRERALIAGHYVFSKPEVIEIKKKAQIRLKNISIDEYLKAKISDSIMRYLRNFRLLNLV</sequence>
<keyword evidence="1" id="KW-0808">Transferase</keyword>
<dbReference type="InterPro" id="IPR013785">
    <property type="entry name" value="Aldolase_TIM"/>
</dbReference>
<dbReference type="AlphaFoldDB" id="A0A1F7J5C3"/>
<dbReference type="InterPro" id="IPR012062">
    <property type="entry name" value="GatZ/KbaZ-like"/>
</dbReference>
<dbReference type="SUPFAM" id="SSF51569">
    <property type="entry name" value="Aldolase"/>
    <property type="match status" value="1"/>
</dbReference>
<evidence type="ECO:0000313" key="1">
    <source>
        <dbReference type="EMBL" id="OGK50812.1"/>
    </source>
</evidence>
<dbReference type="Proteomes" id="UP000178558">
    <property type="component" value="Unassembled WGS sequence"/>
</dbReference>
<dbReference type="GO" id="GO:0016301">
    <property type="term" value="F:kinase activity"/>
    <property type="evidence" value="ECO:0007669"/>
    <property type="project" value="UniProtKB-KW"/>
</dbReference>
<protein>
    <submittedName>
        <fullName evidence="1">Tagatose-6-phosphate kinase</fullName>
    </submittedName>
</protein>
<dbReference type="Pfam" id="PF08013">
    <property type="entry name" value="GatZ_KbaZ-like"/>
    <property type="match status" value="1"/>
</dbReference>
<dbReference type="Gene3D" id="3.20.20.70">
    <property type="entry name" value="Aldolase class I"/>
    <property type="match status" value="1"/>
</dbReference>
<comment type="caution">
    <text evidence="1">The sequence shown here is derived from an EMBL/GenBank/DDBJ whole genome shotgun (WGS) entry which is preliminary data.</text>
</comment>
<organism evidence="1 2">
    <name type="scientific">Candidatus Roizmanbacteria bacterium RIFCSPLOWO2_01_FULL_40_42</name>
    <dbReference type="NCBI Taxonomy" id="1802066"/>
    <lineage>
        <taxon>Bacteria</taxon>
        <taxon>Candidatus Roizmaniibacteriota</taxon>
    </lineage>
</organism>
<reference evidence="1 2" key="1">
    <citation type="journal article" date="2016" name="Nat. Commun.">
        <title>Thousands of microbial genomes shed light on interconnected biogeochemical processes in an aquifer system.</title>
        <authorList>
            <person name="Anantharaman K."/>
            <person name="Brown C.T."/>
            <person name="Hug L.A."/>
            <person name="Sharon I."/>
            <person name="Castelle C.J."/>
            <person name="Probst A.J."/>
            <person name="Thomas B.C."/>
            <person name="Singh A."/>
            <person name="Wilkins M.J."/>
            <person name="Karaoz U."/>
            <person name="Brodie E.L."/>
            <person name="Williams K.H."/>
            <person name="Hubbard S.S."/>
            <person name="Banfield J.F."/>
        </authorList>
    </citation>
    <scope>NUCLEOTIDE SEQUENCE [LARGE SCALE GENOMIC DNA]</scope>
</reference>
<keyword evidence="1" id="KW-0418">Kinase</keyword>
<dbReference type="GO" id="GO:0005975">
    <property type="term" value="P:carbohydrate metabolic process"/>
    <property type="evidence" value="ECO:0007669"/>
    <property type="project" value="InterPro"/>
</dbReference>